<organism evidence="2 3">
    <name type="scientific">Kingdonia uniflora</name>
    <dbReference type="NCBI Taxonomy" id="39325"/>
    <lineage>
        <taxon>Eukaryota</taxon>
        <taxon>Viridiplantae</taxon>
        <taxon>Streptophyta</taxon>
        <taxon>Embryophyta</taxon>
        <taxon>Tracheophyta</taxon>
        <taxon>Spermatophyta</taxon>
        <taxon>Magnoliopsida</taxon>
        <taxon>Ranunculales</taxon>
        <taxon>Circaeasteraceae</taxon>
        <taxon>Kingdonia</taxon>
    </lineage>
</organism>
<evidence type="ECO:0000313" key="3">
    <source>
        <dbReference type="Proteomes" id="UP000541444"/>
    </source>
</evidence>
<feature type="region of interest" description="Disordered" evidence="1">
    <location>
        <begin position="92"/>
        <end position="116"/>
    </location>
</feature>
<gene>
    <name evidence="2" type="ORF">GIB67_039006</name>
</gene>
<keyword evidence="3" id="KW-1185">Reference proteome</keyword>
<dbReference type="AlphaFoldDB" id="A0A7J7P6Z1"/>
<name>A0A7J7P6Z1_9MAGN</name>
<sequence length="116" mass="12848">MDMVLYQAPLIILKIFGKISLRYKTTSLQYRDLLEKLLDGLSASGDFAWPSGMASVHSNHQTEYVSLPNDDTQVPHTGVDYPWEGKVIPSYDVPISPAREPTPNTTSRTPVSQVGV</sequence>
<evidence type="ECO:0000256" key="1">
    <source>
        <dbReference type="SAM" id="MobiDB-lite"/>
    </source>
</evidence>
<comment type="caution">
    <text evidence="2">The sequence shown here is derived from an EMBL/GenBank/DDBJ whole genome shotgun (WGS) entry which is preliminary data.</text>
</comment>
<dbReference type="Proteomes" id="UP000541444">
    <property type="component" value="Unassembled WGS sequence"/>
</dbReference>
<dbReference type="EMBL" id="JACGCM010000218">
    <property type="protein sequence ID" value="KAF6175093.1"/>
    <property type="molecule type" value="Genomic_DNA"/>
</dbReference>
<proteinExistence type="predicted"/>
<protein>
    <submittedName>
        <fullName evidence="2">Uncharacterized protein</fullName>
    </submittedName>
</protein>
<reference evidence="2 3" key="1">
    <citation type="journal article" date="2020" name="IScience">
        <title>Genome Sequencing of the Endangered Kingdonia uniflora (Circaeasteraceae, Ranunculales) Reveals Potential Mechanisms of Evolutionary Specialization.</title>
        <authorList>
            <person name="Sun Y."/>
            <person name="Deng T."/>
            <person name="Zhang A."/>
            <person name="Moore M.J."/>
            <person name="Landis J.B."/>
            <person name="Lin N."/>
            <person name="Zhang H."/>
            <person name="Zhang X."/>
            <person name="Huang J."/>
            <person name="Zhang X."/>
            <person name="Sun H."/>
            <person name="Wang H."/>
        </authorList>
    </citation>
    <scope>NUCLEOTIDE SEQUENCE [LARGE SCALE GENOMIC DNA]</scope>
    <source>
        <strain evidence="2">TB1705</strain>
        <tissue evidence="2">Leaf</tissue>
    </source>
</reference>
<accession>A0A7J7P6Z1</accession>
<evidence type="ECO:0000313" key="2">
    <source>
        <dbReference type="EMBL" id="KAF6175093.1"/>
    </source>
</evidence>
<feature type="compositionally biased region" description="Polar residues" evidence="1">
    <location>
        <begin position="102"/>
        <end position="116"/>
    </location>
</feature>